<feature type="domain" description="Translocation and assembly module TamB C-terminal" evidence="5">
    <location>
        <begin position="897"/>
        <end position="1227"/>
    </location>
</feature>
<evidence type="ECO:0000256" key="3">
    <source>
        <dbReference type="ARBA" id="ARBA00022989"/>
    </source>
</evidence>
<dbReference type="OrthoDB" id="5555605at2"/>
<dbReference type="EMBL" id="VRYZ01000005">
    <property type="protein sequence ID" value="TXS91018.1"/>
    <property type="molecule type" value="Genomic_DNA"/>
</dbReference>
<dbReference type="RefSeq" id="WP_148064674.1">
    <property type="nucleotide sequence ID" value="NZ_VRYZ01000005.1"/>
</dbReference>
<evidence type="ECO:0000256" key="4">
    <source>
        <dbReference type="ARBA" id="ARBA00023136"/>
    </source>
</evidence>
<comment type="caution">
    <text evidence="6">The sequence shown here is derived from an EMBL/GenBank/DDBJ whole genome shotgun (WGS) entry which is preliminary data.</text>
</comment>
<dbReference type="PANTHER" id="PTHR36985:SF1">
    <property type="entry name" value="TRANSLOCATION AND ASSEMBLY MODULE SUBUNIT TAMB"/>
    <property type="match status" value="1"/>
</dbReference>
<dbReference type="GO" id="GO:0097347">
    <property type="term" value="C:TAM protein secretion complex"/>
    <property type="evidence" value="ECO:0007669"/>
    <property type="project" value="TreeGrafter"/>
</dbReference>
<name>A0A5C8ZRB8_9GAMM</name>
<dbReference type="Proteomes" id="UP000321933">
    <property type="component" value="Unassembled WGS sequence"/>
</dbReference>
<reference evidence="6 7" key="1">
    <citation type="submission" date="2019-08" db="EMBL/GenBank/DDBJ databases">
        <title>Parahaliea maris sp. nov., isolated from the surface seawater.</title>
        <authorList>
            <person name="Liu Y."/>
        </authorList>
    </citation>
    <scope>NUCLEOTIDE SEQUENCE [LARGE SCALE GENOMIC DNA]</scope>
    <source>
        <strain evidence="6 7">S2-26</strain>
    </source>
</reference>
<dbReference type="AlphaFoldDB" id="A0A5C8ZRB8"/>
<accession>A0A5C8ZRB8</accession>
<evidence type="ECO:0000313" key="7">
    <source>
        <dbReference type="Proteomes" id="UP000321933"/>
    </source>
</evidence>
<dbReference type="GO" id="GO:0005886">
    <property type="term" value="C:plasma membrane"/>
    <property type="evidence" value="ECO:0007669"/>
    <property type="project" value="InterPro"/>
</dbReference>
<evidence type="ECO:0000313" key="6">
    <source>
        <dbReference type="EMBL" id="TXS91018.1"/>
    </source>
</evidence>
<evidence type="ECO:0000256" key="1">
    <source>
        <dbReference type="ARBA" id="ARBA00004167"/>
    </source>
</evidence>
<dbReference type="InterPro" id="IPR007452">
    <property type="entry name" value="TamB_C"/>
</dbReference>
<gene>
    <name evidence="6" type="ORF">FVW59_12460</name>
</gene>
<keyword evidence="2" id="KW-0812">Transmembrane</keyword>
<sequence length="1229" mass="131821">MKRVLALLPVLLVLLLVVLLALPLTDTGSRALLRMVERYTPLTFDYGGGSLYGRFQLHSVRLPAGDVLVELEGVEAAVKAACLVQGQLCFERLSARRIAVTVSASEEDSGDSDNAPDTTPLVFPLRILAPQIELAGLEVNWPGGSWVQDRTQLSAQVETTGIYVNGARIRGARLTLEPGDETDRSRVELPAIWLPFELAVDQLELVQSSWDLAGQEGQLARAGLQGRWVGPRLQIAGAALRHSDWGQADIAGELRFERDWPVDARASVVLNPELPGIAELQPGPLSLAASGDLGALVLSLEGTGARQLQVRGTVDTLDSDMAFDAEAQLSWQGELALSSLVALPQESPPVTLHSPLSLSVEGNLQQQTLLAGANASGLGYKGVALLLEGQWRGSELRLDSLSALEPGEQGSALLAKGRLQLDTAPSLALSISSPGLTLPSFSDYLFGRIQGELKLAATLADEGWALDLQNVELSGEVNGLPAKVRGVLGVDSERYLTSGQLDFDVNGARGLLRAATAQGGDSLVRLAVDDLSRWQRDSRGSLSASARLRPSLLAGDFEFAAEDVVWQGAGLEQGSASGRFNLQGEGSLQAEVLLRGLKQGDVLVHRSELAVEGRGASYRLYWQSKGDIEGTLAMTAQRTGGDWLRWRGELAATELQTPLGRWTLPQPVQLSLREGVFDVAPHCWQQSATELCLQQGRVGTTGEVALSLGGDAALLQQFASEGVRVSGRLDGELDASWTDSSPLQAHASLRLVDGEVSQQLEHSSASWRWDLLALDAQHVSGLTELSVRLQQQDVNVLGLDAAIDGNRDDALSGQLHIGNLQLAALRPFIPELARLEGSLSGELALSGTASQPDTRGRLHWQQGALRLHENPTELEQLDLRLDLQGQRMQLAGGGLLGGGDVTLQGNLQGLPDWSMTLDVKGRGNRLLYPPSLEVVVSPDLQLSARADLVTVAGEIQVEEGRLEQDQLPEGSVELSSDVVRVDYAGKEIDEQQAFATQIDLRLAIAERFRVLGSGLDARVGGDLEVRQRPGRPLQLYGNLNVVDGEFRAYGQHLNIRQGRVSFAGAPENPELELRAERDISLEQVTAGVRVGGTLDAPTLLVYSDPPMSQSEALSYLVRGRGLDAGADADGTALALSLGSGILNRSALVEGINRLPGLSQVEFGAEGSADETAATVSGYLGERIYLSYGVGLYEPVNVLTARLYLYTRLWLEVVSRLESSVDLYYSFDIE</sequence>
<keyword evidence="3" id="KW-1133">Transmembrane helix</keyword>
<keyword evidence="7" id="KW-1185">Reference proteome</keyword>
<dbReference type="PANTHER" id="PTHR36985">
    <property type="entry name" value="TRANSLOCATION AND ASSEMBLY MODULE SUBUNIT TAMB"/>
    <property type="match status" value="1"/>
</dbReference>
<evidence type="ECO:0000259" key="5">
    <source>
        <dbReference type="Pfam" id="PF04357"/>
    </source>
</evidence>
<dbReference type="Pfam" id="PF04357">
    <property type="entry name" value="TamB"/>
    <property type="match status" value="1"/>
</dbReference>
<protein>
    <recommendedName>
        <fullName evidence="5">Translocation and assembly module TamB C-terminal domain-containing protein</fullName>
    </recommendedName>
</protein>
<proteinExistence type="predicted"/>
<keyword evidence="4" id="KW-0472">Membrane</keyword>
<comment type="subcellular location">
    <subcellularLocation>
        <location evidence="1">Membrane</location>
        <topology evidence="1">Single-pass membrane protein</topology>
    </subcellularLocation>
</comment>
<evidence type="ECO:0000256" key="2">
    <source>
        <dbReference type="ARBA" id="ARBA00022692"/>
    </source>
</evidence>
<organism evidence="6 7">
    <name type="scientific">Parahaliea aestuarii</name>
    <dbReference type="NCBI Taxonomy" id="1852021"/>
    <lineage>
        <taxon>Bacteria</taxon>
        <taxon>Pseudomonadati</taxon>
        <taxon>Pseudomonadota</taxon>
        <taxon>Gammaproteobacteria</taxon>
        <taxon>Cellvibrionales</taxon>
        <taxon>Halieaceae</taxon>
        <taxon>Parahaliea</taxon>
    </lineage>
</organism>
<dbReference type="GO" id="GO:0009306">
    <property type="term" value="P:protein secretion"/>
    <property type="evidence" value="ECO:0007669"/>
    <property type="project" value="InterPro"/>
</dbReference>